<dbReference type="GO" id="GO:0098797">
    <property type="term" value="C:plasma membrane protein complex"/>
    <property type="evidence" value="ECO:0007669"/>
    <property type="project" value="TreeGrafter"/>
</dbReference>
<comment type="subcellular location">
    <subcellularLocation>
        <location evidence="1">Cell membrane</location>
        <topology evidence="1">Multi-pass membrane protein</topology>
    </subcellularLocation>
</comment>
<evidence type="ECO:0000259" key="10">
    <source>
        <dbReference type="Pfam" id="PF12704"/>
    </source>
</evidence>
<evidence type="ECO:0000313" key="11">
    <source>
        <dbReference type="EMBL" id="SCM71579.1"/>
    </source>
</evidence>
<dbReference type="NCBIfam" id="TIGR02212">
    <property type="entry name" value="lolCE"/>
    <property type="match status" value="1"/>
</dbReference>
<protein>
    <submittedName>
        <fullName evidence="11">Lipoprotein releasing system, transmembrane protein, LolC/E family</fullName>
    </submittedName>
</protein>
<keyword evidence="7 8" id="KW-0472">Membrane</keyword>
<feature type="transmembrane region" description="Helical" evidence="8">
    <location>
        <begin position="299"/>
        <end position="325"/>
    </location>
</feature>
<feature type="domain" description="ABC3 transporter permease C-terminal" evidence="9">
    <location>
        <begin position="303"/>
        <end position="428"/>
    </location>
</feature>
<dbReference type="AlphaFoldDB" id="A0A212L2J8"/>
<dbReference type="InterPro" id="IPR011925">
    <property type="entry name" value="LolCE_TM"/>
</dbReference>
<evidence type="ECO:0000256" key="1">
    <source>
        <dbReference type="ARBA" id="ARBA00004651"/>
    </source>
</evidence>
<keyword evidence="5 8" id="KW-0812">Transmembrane</keyword>
<organism evidence="11">
    <name type="scientific">uncultured Desulfovibrio sp</name>
    <dbReference type="NCBI Taxonomy" id="167968"/>
    <lineage>
        <taxon>Bacteria</taxon>
        <taxon>Pseudomonadati</taxon>
        <taxon>Thermodesulfobacteriota</taxon>
        <taxon>Desulfovibrionia</taxon>
        <taxon>Desulfovibrionales</taxon>
        <taxon>Desulfovibrionaceae</taxon>
        <taxon>Desulfovibrio</taxon>
        <taxon>environmental samples</taxon>
    </lineage>
</organism>
<dbReference type="EMBL" id="FMJC01000002">
    <property type="protein sequence ID" value="SCM71579.1"/>
    <property type="molecule type" value="Genomic_DNA"/>
</dbReference>
<sequence length="435" mass="47473">MPQKACHCPFALKNLLNIPPSWATMPQMSFELFVALRYLFSRRKQTFIYIISLMSIMGVALGVGALVVVLGVYNGLTTDMRDKILGANAHAIVMSYLPSAFENDDGLLDRIRSVKGVTGATPFIYTEVMLSAGNGVKGVVLRGIDPESGPHVLSMLRQMRTGSAAALQKEGTPGLIIGEELAKRLGLVEGSRVNLLSPSGQKTASGYAPRIRPFEVVGIFKTGMFEYDSSLAFVSLAAARDVLGLPDKYLSGVELTVDDLFKADQTSARVATELGSPFYVRSWMEMNANLFAALKLEKIGMFILLTMVVLIGSFSIVTTLVMLVMEKTRDIAIMMSMGATRSMIRRIFMLQGSIIGVIGTLLGYALGLSLGWLLKRYQFIKLPENVYTLDHLPISITVTDVITVGVSAMLLCFLATLYPARQAARLEPAEALRYE</sequence>
<evidence type="ECO:0000256" key="7">
    <source>
        <dbReference type="ARBA" id="ARBA00023136"/>
    </source>
</evidence>
<dbReference type="Pfam" id="PF02687">
    <property type="entry name" value="FtsX"/>
    <property type="match status" value="1"/>
</dbReference>
<evidence type="ECO:0000256" key="6">
    <source>
        <dbReference type="ARBA" id="ARBA00022989"/>
    </source>
</evidence>
<keyword evidence="3" id="KW-0813">Transport</keyword>
<reference evidence="11" key="1">
    <citation type="submission" date="2016-08" db="EMBL/GenBank/DDBJ databases">
        <authorList>
            <person name="Seilhamer J.J."/>
        </authorList>
    </citation>
    <scope>NUCLEOTIDE SEQUENCE</scope>
    <source>
        <strain evidence="11">86-1</strain>
    </source>
</reference>
<name>A0A212L2J8_9BACT</name>
<evidence type="ECO:0000256" key="5">
    <source>
        <dbReference type="ARBA" id="ARBA00022692"/>
    </source>
</evidence>
<comment type="similarity">
    <text evidence="2">Belongs to the ABC-4 integral membrane protein family. LolC/E subfamily.</text>
</comment>
<feature type="transmembrane region" description="Helical" evidence="8">
    <location>
        <begin position="47"/>
        <end position="73"/>
    </location>
</feature>
<evidence type="ECO:0000256" key="4">
    <source>
        <dbReference type="ARBA" id="ARBA00022475"/>
    </source>
</evidence>
<gene>
    <name evidence="11" type="ORF">KL86DES1_20060</name>
</gene>
<keyword evidence="4" id="KW-1003">Cell membrane</keyword>
<dbReference type="GO" id="GO:0042953">
    <property type="term" value="P:lipoprotein transport"/>
    <property type="evidence" value="ECO:0007669"/>
    <property type="project" value="InterPro"/>
</dbReference>
<feature type="transmembrane region" description="Helical" evidence="8">
    <location>
        <begin position="346"/>
        <end position="374"/>
    </location>
</feature>
<dbReference type="GO" id="GO:0044874">
    <property type="term" value="P:lipoprotein localization to outer membrane"/>
    <property type="evidence" value="ECO:0007669"/>
    <property type="project" value="TreeGrafter"/>
</dbReference>
<dbReference type="InterPro" id="IPR025857">
    <property type="entry name" value="MacB_PCD"/>
</dbReference>
<accession>A0A212L2J8</accession>
<dbReference type="Pfam" id="PF12704">
    <property type="entry name" value="MacB_PCD"/>
    <property type="match status" value="1"/>
</dbReference>
<dbReference type="InterPro" id="IPR051447">
    <property type="entry name" value="Lipoprotein-release_system"/>
</dbReference>
<evidence type="ECO:0000259" key="9">
    <source>
        <dbReference type="Pfam" id="PF02687"/>
    </source>
</evidence>
<feature type="transmembrane region" description="Helical" evidence="8">
    <location>
        <begin position="394"/>
        <end position="418"/>
    </location>
</feature>
<dbReference type="InterPro" id="IPR003838">
    <property type="entry name" value="ABC3_permease_C"/>
</dbReference>
<evidence type="ECO:0000256" key="8">
    <source>
        <dbReference type="SAM" id="Phobius"/>
    </source>
</evidence>
<keyword evidence="6 8" id="KW-1133">Transmembrane helix</keyword>
<keyword evidence="11" id="KW-0449">Lipoprotein</keyword>
<dbReference type="PANTHER" id="PTHR30489:SF0">
    <property type="entry name" value="LIPOPROTEIN-RELEASING SYSTEM TRANSMEMBRANE PROTEIN LOLE"/>
    <property type="match status" value="1"/>
</dbReference>
<evidence type="ECO:0000256" key="3">
    <source>
        <dbReference type="ARBA" id="ARBA00022448"/>
    </source>
</evidence>
<feature type="domain" description="MacB-like periplasmic core" evidence="10">
    <location>
        <begin position="52"/>
        <end position="271"/>
    </location>
</feature>
<dbReference type="PANTHER" id="PTHR30489">
    <property type="entry name" value="LIPOPROTEIN-RELEASING SYSTEM TRANSMEMBRANE PROTEIN LOLE"/>
    <property type="match status" value="1"/>
</dbReference>
<proteinExistence type="inferred from homology"/>
<evidence type="ECO:0000256" key="2">
    <source>
        <dbReference type="ARBA" id="ARBA00005236"/>
    </source>
</evidence>